<gene>
    <name evidence="1" type="primary">rbpA</name>
    <name evidence="3" type="ORF">JD77_00487</name>
</gene>
<keyword evidence="1" id="KW-0479">Metal-binding</keyword>
<dbReference type="InterPro" id="IPR038638">
    <property type="entry name" value="RbpA_sf"/>
</dbReference>
<keyword evidence="1" id="KW-0804">Transcription</keyword>
<comment type="cofactor">
    <cofactor evidence="1">
        <name>Zn(2+)</name>
        <dbReference type="ChEBI" id="CHEBI:29105"/>
    </cofactor>
    <text evidence="1">Bind 1 Zn(2+) per subunit.</text>
</comment>
<comment type="function">
    <text evidence="1">Binds to RNA polymerase (RNAP), stimulating transcription from principal, but not alternative sigma factor promoters.</text>
</comment>
<organism evidence="3 4">
    <name type="scientific">Micromonospora olivasterospora</name>
    <dbReference type="NCBI Taxonomy" id="1880"/>
    <lineage>
        <taxon>Bacteria</taxon>
        <taxon>Bacillati</taxon>
        <taxon>Actinomycetota</taxon>
        <taxon>Actinomycetes</taxon>
        <taxon>Micromonosporales</taxon>
        <taxon>Micromonosporaceae</taxon>
        <taxon>Micromonospora</taxon>
    </lineage>
</organism>
<dbReference type="InterPro" id="IPR025182">
    <property type="entry name" value="RNApol-bd_RbpA"/>
</dbReference>
<feature type="binding site" evidence="1">
    <location>
        <position position="39"/>
    </location>
    <ligand>
        <name>Zn(2+)</name>
        <dbReference type="ChEBI" id="CHEBI:29105"/>
    </ligand>
</feature>
<dbReference type="Gene3D" id="2.20.28.270">
    <property type="entry name" value="RNA polymerase-binding protein A"/>
    <property type="match status" value="1"/>
</dbReference>
<name>A0A562I3H0_MICOL</name>
<keyword evidence="4" id="KW-1185">Reference proteome</keyword>
<dbReference type="HAMAP" id="MF_01483">
    <property type="entry name" value="RbpA"/>
    <property type="match status" value="1"/>
</dbReference>
<dbReference type="Proteomes" id="UP000319825">
    <property type="component" value="Unassembled WGS sequence"/>
</dbReference>
<keyword evidence="1" id="KW-0805">Transcription regulation</keyword>
<evidence type="ECO:0000256" key="2">
    <source>
        <dbReference type="SAM" id="MobiDB-lite"/>
    </source>
</evidence>
<evidence type="ECO:0000256" key="1">
    <source>
        <dbReference type="HAMAP-Rule" id="MF_01483"/>
    </source>
</evidence>
<dbReference type="GO" id="GO:0001000">
    <property type="term" value="F:bacterial-type RNA polymerase core enzyme binding"/>
    <property type="evidence" value="ECO:0007669"/>
    <property type="project" value="UniProtKB-UniRule"/>
</dbReference>
<accession>A0A562I3H0</accession>
<comment type="similarity">
    <text evidence="1">Belongs to the RNA polymerase-binding protein RbpA family.</text>
</comment>
<comment type="caution">
    <text evidence="3">The sequence shown here is derived from an EMBL/GenBank/DDBJ whole genome shotgun (WGS) entry which is preliminary data.</text>
</comment>
<comment type="subunit">
    <text evidence="1">Forms a complex with the RNAP catalytic core and with free principal sigma factors.</text>
</comment>
<proteinExistence type="inferred from homology"/>
<dbReference type="AlphaFoldDB" id="A0A562I3H0"/>
<evidence type="ECO:0000313" key="3">
    <source>
        <dbReference type="EMBL" id="TWH65550.1"/>
    </source>
</evidence>
<protein>
    <recommendedName>
        <fullName evidence="1">RNA polymerase-binding protein RbpA</fullName>
    </recommendedName>
</protein>
<feature type="binding site" evidence="1">
    <location>
        <position position="57"/>
    </location>
    <ligand>
        <name>Zn(2+)</name>
        <dbReference type="ChEBI" id="CHEBI:29105"/>
    </ligand>
</feature>
<feature type="binding site" evidence="1">
    <location>
        <position position="60"/>
    </location>
    <ligand>
        <name>Zn(2+)</name>
        <dbReference type="ChEBI" id="CHEBI:29105"/>
    </ligand>
</feature>
<keyword evidence="1" id="KW-0862">Zinc</keyword>
<dbReference type="RefSeq" id="WP_145772839.1">
    <property type="nucleotide sequence ID" value="NZ_BAAATQ010000211.1"/>
</dbReference>
<dbReference type="Pfam" id="PF13397">
    <property type="entry name" value="RbpA"/>
    <property type="match status" value="1"/>
</dbReference>
<dbReference type="GO" id="GO:0008270">
    <property type="term" value="F:zinc ion binding"/>
    <property type="evidence" value="ECO:0007669"/>
    <property type="project" value="UniProtKB-UniRule"/>
</dbReference>
<sequence length="113" mass="12454">MASGNVIRGARVGSGPQRPGGRHEAAPRREVSYWCRERHRVDVPIAADVGAPPLWDCPRCGQPAGRDPGDPPGQLRAERYKTHLAYVQERRTPEQGEAILAEALATLHRRCGR</sequence>
<feature type="region of interest" description="Disordered" evidence="2">
    <location>
        <begin position="1"/>
        <end position="29"/>
    </location>
</feature>
<dbReference type="EMBL" id="VLKE01000001">
    <property type="protein sequence ID" value="TWH65550.1"/>
    <property type="molecule type" value="Genomic_DNA"/>
</dbReference>
<feature type="binding site" evidence="1">
    <location>
        <position position="35"/>
    </location>
    <ligand>
        <name>Zn(2+)</name>
        <dbReference type="ChEBI" id="CHEBI:29105"/>
    </ligand>
</feature>
<dbReference type="OrthoDB" id="3254820at2"/>
<dbReference type="GO" id="GO:0045893">
    <property type="term" value="P:positive regulation of DNA-templated transcription"/>
    <property type="evidence" value="ECO:0007669"/>
    <property type="project" value="UniProtKB-UniRule"/>
</dbReference>
<evidence type="ECO:0000313" key="4">
    <source>
        <dbReference type="Proteomes" id="UP000319825"/>
    </source>
</evidence>
<reference evidence="3 4" key="1">
    <citation type="submission" date="2019-07" db="EMBL/GenBank/DDBJ databases">
        <title>R&amp;d 2014.</title>
        <authorList>
            <person name="Klenk H.-P."/>
        </authorList>
    </citation>
    <scope>NUCLEOTIDE SEQUENCE [LARGE SCALE GENOMIC DNA]</scope>
    <source>
        <strain evidence="3 4">DSM 43868</strain>
    </source>
</reference>